<proteinExistence type="inferred from homology"/>
<dbReference type="PANTHER" id="PTHR43022:SF1">
    <property type="entry name" value="PROTEIN SMF"/>
    <property type="match status" value="1"/>
</dbReference>
<dbReference type="Proteomes" id="UP000291933">
    <property type="component" value="Unassembled WGS sequence"/>
</dbReference>
<dbReference type="NCBIfam" id="TIGR00732">
    <property type="entry name" value="dprA"/>
    <property type="match status" value="1"/>
</dbReference>
<dbReference type="RefSeq" id="WP_131171244.1">
    <property type="nucleotide sequence ID" value="NZ_FXTL01000003.1"/>
</dbReference>
<dbReference type="PANTHER" id="PTHR43022">
    <property type="entry name" value="PROTEIN SMF"/>
    <property type="match status" value="1"/>
</dbReference>
<dbReference type="GO" id="GO:0009294">
    <property type="term" value="P:DNA-mediated transformation"/>
    <property type="evidence" value="ECO:0007669"/>
    <property type="project" value="InterPro"/>
</dbReference>
<evidence type="ECO:0000313" key="5">
    <source>
        <dbReference type="Proteomes" id="UP000291933"/>
    </source>
</evidence>
<accession>A0A4Q9KM66</accession>
<dbReference type="OrthoDB" id="9785707at2"/>
<reference evidence="4 5" key="1">
    <citation type="submission" date="2019-01" db="EMBL/GenBank/DDBJ databases">
        <title>Lactibacter flavus gen. nov., sp. nov., a novel bacterium of the family Propionibacteriaceae isolated from raw milk and dairy products.</title>
        <authorList>
            <person name="Huptas C."/>
            <person name="Wenning M."/>
            <person name="Breitenwieser F."/>
            <person name="Doll E."/>
            <person name="Von Neubeck M."/>
            <person name="Busse H.-J."/>
            <person name="Scherer S."/>
        </authorList>
    </citation>
    <scope>NUCLEOTIDE SEQUENCE [LARGE SCALE GENOMIC DNA]</scope>
    <source>
        <strain evidence="4 5">DSM 22130</strain>
    </source>
</reference>
<evidence type="ECO:0000259" key="3">
    <source>
        <dbReference type="Pfam" id="PF02481"/>
    </source>
</evidence>
<dbReference type="InterPro" id="IPR036390">
    <property type="entry name" value="WH_DNA-bd_sf"/>
</dbReference>
<dbReference type="AlphaFoldDB" id="A0A4Q9KM66"/>
<comment type="similarity">
    <text evidence="1">Belongs to the DprA/Smf family.</text>
</comment>
<dbReference type="InterPro" id="IPR036388">
    <property type="entry name" value="WH-like_DNA-bd_sf"/>
</dbReference>
<dbReference type="Gene3D" id="1.10.10.10">
    <property type="entry name" value="Winged helix-like DNA-binding domain superfamily/Winged helix DNA-binding domain"/>
    <property type="match status" value="1"/>
</dbReference>
<keyword evidence="5" id="KW-1185">Reference proteome</keyword>
<dbReference type="SUPFAM" id="SSF46785">
    <property type="entry name" value="Winged helix' DNA-binding domain"/>
    <property type="match status" value="1"/>
</dbReference>
<dbReference type="Pfam" id="PF02481">
    <property type="entry name" value="DNA_processg_A"/>
    <property type="match status" value="1"/>
</dbReference>
<gene>
    <name evidence="4" type="primary">dprA</name>
    <name evidence="4" type="ORF">ET996_03835</name>
</gene>
<dbReference type="EMBL" id="SDMR01000003">
    <property type="protein sequence ID" value="TBT95593.1"/>
    <property type="molecule type" value="Genomic_DNA"/>
</dbReference>
<sequence>MPDEEREARRALACVVEAGEPRLASALGKAEPQVIWERVAAMAGRRLEDGSHDPWVRRASAIDLDAVRAGEVAHGLRFIIPGDDEWPAGLSALEGCPAVQGIAGAPIGLWVRGPRPLAALSEVSVSIVGSRAATSYGERVASSLAGGLAEAGVCVISGGAYGIDAAAHRGALGEKGTTVAMLACGLDDPYPKLNVGLLESVARAGALVSEYPPGAHPTRPRFLARNRLIAALSQGTVLVEAAARSGARNTVSWATGCGRPVMAVPGPIGNATSYTPHRLIREGEAVLVSSVDEVRELIAPLGTVALGRPRAGRLLDTLTDDQRSVYEALPARGGRTVDDLAMRAGLRMPLCLAALSILGDAGLATCRSDGRWRLGSVSDQPVLIPDVATPPALQPGSRPTEPTMPRSVAPKESQR</sequence>
<evidence type="ECO:0000313" key="4">
    <source>
        <dbReference type="EMBL" id="TBT95593.1"/>
    </source>
</evidence>
<organism evidence="4 5">
    <name type="scientific">Propioniciclava tarda</name>
    <dbReference type="NCBI Taxonomy" id="433330"/>
    <lineage>
        <taxon>Bacteria</taxon>
        <taxon>Bacillati</taxon>
        <taxon>Actinomycetota</taxon>
        <taxon>Actinomycetes</taxon>
        <taxon>Propionibacteriales</taxon>
        <taxon>Propionibacteriaceae</taxon>
        <taxon>Propioniciclava</taxon>
    </lineage>
</organism>
<feature type="domain" description="Smf/DprA SLOG" evidence="3">
    <location>
        <begin position="78"/>
        <end position="296"/>
    </location>
</feature>
<dbReference type="InterPro" id="IPR011991">
    <property type="entry name" value="ArsR-like_HTH"/>
</dbReference>
<evidence type="ECO:0000256" key="2">
    <source>
        <dbReference type="SAM" id="MobiDB-lite"/>
    </source>
</evidence>
<feature type="region of interest" description="Disordered" evidence="2">
    <location>
        <begin position="383"/>
        <end position="415"/>
    </location>
</feature>
<comment type="caution">
    <text evidence="4">The sequence shown here is derived from an EMBL/GenBank/DDBJ whole genome shotgun (WGS) entry which is preliminary data.</text>
</comment>
<protein>
    <submittedName>
        <fullName evidence="4">DNA-protecting protein DprA</fullName>
    </submittedName>
</protein>
<name>A0A4Q9KM66_PROTD</name>
<dbReference type="CDD" id="cd00090">
    <property type="entry name" value="HTH_ARSR"/>
    <property type="match status" value="1"/>
</dbReference>
<dbReference type="InterPro" id="IPR003488">
    <property type="entry name" value="DprA"/>
</dbReference>
<dbReference type="InterPro" id="IPR057666">
    <property type="entry name" value="DrpA_SLOG"/>
</dbReference>
<dbReference type="Gene3D" id="3.40.50.450">
    <property type="match status" value="1"/>
</dbReference>
<dbReference type="SUPFAM" id="SSF102405">
    <property type="entry name" value="MCP/YpsA-like"/>
    <property type="match status" value="1"/>
</dbReference>
<evidence type="ECO:0000256" key="1">
    <source>
        <dbReference type="ARBA" id="ARBA00006525"/>
    </source>
</evidence>